<proteinExistence type="predicted"/>
<dbReference type="SUPFAM" id="SSF53756">
    <property type="entry name" value="UDP-Glycosyltransferase/glycogen phosphorylase"/>
    <property type="match status" value="1"/>
</dbReference>
<dbReference type="CDD" id="cd03811">
    <property type="entry name" value="GT4_GT28_WabH-like"/>
    <property type="match status" value="1"/>
</dbReference>
<keyword evidence="3" id="KW-1185">Reference proteome</keyword>
<name>A0A370HLC8_9HYPH</name>
<dbReference type="InterPro" id="IPR028098">
    <property type="entry name" value="Glyco_trans_4-like_N"/>
</dbReference>
<dbReference type="Pfam" id="PF13439">
    <property type="entry name" value="Glyco_transf_4"/>
    <property type="match status" value="1"/>
</dbReference>
<evidence type="ECO:0000313" key="2">
    <source>
        <dbReference type="EMBL" id="RDI59318.1"/>
    </source>
</evidence>
<dbReference type="Proteomes" id="UP000254925">
    <property type="component" value="Unassembled WGS sequence"/>
</dbReference>
<dbReference type="Gene3D" id="3.40.50.2000">
    <property type="entry name" value="Glycogen Phosphorylase B"/>
    <property type="match status" value="2"/>
</dbReference>
<organism evidence="2 3">
    <name type="scientific">Microvirga subterranea</name>
    <dbReference type="NCBI Taxonomy" id="186651"/>
    <lineage>
        <taxon>Bacteria</taxon>
        <taxon>Pseudomonadati</taxon>
        <taxon>Pseudomonadota</taxon>
        <taxon>Alphaproteobacteria</taxon>
        <taxon>Hyphomicrobiales</taxon>
        <taxon>Methylobacteriaceae</taxon>
        <taxon>Microvirga</taxon>
    </lineage>
</organism>
<dbReference type="Pfam" id="PF13692">
    <property type="entry name" value="Glyco_trans_1_4"/>
    <property type="match status" value="1"/>
</dbReference>
<dbReference type="EMBL" id="QQBB01000004">
    <property type="protein sequence ID" value="RDI59318.1"/>
    <property type="molecule type" value="Genomic_DNA"/>
</dbReference>
<gene>
    <name evidence="2" type="ORF">DES45_104229</name>
</gene>
<dbReference type="OrthoDB" id="7847955at2"/>
<evidence type="ECO:0000313" key="3">
    <source>
        <dbReference type="Proteomes" id="UP000254925"/>
    </source>
</evidence>
<evidence type="ECO:0000259" key="1">
    <source>
        <dbReference type="Pfam" id="PF13439"/>
    </source>
</evidence>
<sequence>MSDSRIKVLFFLPALVPGGAERVVATLLRNLSRERFEVSLAVVNQENSVFSGELPLDIPVIDLAAPRLRYGLLKIVRHIWAIKPDVVFSTIDYFNATLAATRPFWPRRTRFIARPTIVFGAALEENKSPSLWKSFNKFAIANTDLYVFQSDAMERDYRSSLNWNNGSSVVIPNPLDFEFVRERSALETEQPFYDASAFNLIAAGRLESQKGFDAAIEAVALLGNRNVHLTILGEGALRSALQQKVEGLGLQAQVCLPGYSRNPYPYYAKADGFLLSSRFEGFPNVVIEALACGTPVIATPVAGLGTILEDIPECEIAPGYSASALADAMGRFVARGRKRVERECVSQFDVGQVVRKYEECFETMGRTAKGPSGYEASVAEYASR</sequence>
<dbReference type="PANTHER" id="PTHR12526">
    <property type="entry name" value="GLYCOSYLTRANSFERASE"/>
    <property type="match status" value="1"/>
</dbReference>
<reference evidence="2 3" key="1">
    <citation type="submission" date="2018-07" db="EMBL/GenBank/DDBJ databases">
        <title>Genomic Encyclopedia of Type Strains, Phase IV (KMG-IV): sequencing the most valuable type-strain genomes for metagenomic binning, comparative biology and taxonomic classification.</title>
        <authorList>
            <person name="Goeker M."/>
        </authorList>
    </citation>
    <scope>NUCLEOTIDE SEQUENCE [LARGE SCALE GENOMIC DNA]</scope>
    <source>
        <strain evidence="2 3">DSM 14364</strain>
    </source>
</reference>
<protein>
    <submittedName>
        <fullName evidence="2">Glycosyltransferase involved in cell wall biosynthesis</fullName>
    </submittedName>
</protein>
<dbReference type="RefSeq" id="WP_114770207.1">
    <property type="nucleotide sequence ID" value="NZ_QQBB01000004.1"/>
</dbReference>
<keyword evidence="2" id="KW-0808">Transferase</keyword>
<accession>A0A370HLC8</accession>
<comment type="caution">
    <text evidence="2">The sequence shown here is derived from an EMBL/GenBank/DDBJ whole genome shotgun (WGS) entry which is preliminary data.</text>
</comment>
<dbReference type="AlphaFoldDB" id="A0A370HLC8"/>
<feature type="domain" description="Glycosyltransferase subfamily 4-like N-terminal" evidence="1">
    <location>
        <begin position="17"/>
        <end position="178"/>
    </location>
</feature>
<dbReference type="GO" id="GO:0016757">
    <property type="term" value="F:glycosyltransferase activity"/>
    <property type="evidence" value="ECO:0007669"/>
    <property type="project" value="UniProtKB-ARBA"/>
</dbReference>